<dbReference type="InterPro" id="IPR003331">
    <property type="entry name" value="UDP_GlcNAc_Epimerase_2_dom"/>
</dbReference>
<name>A0A2G3DTY3_9FIRM</name>
<dbReference type="Gene3D" id="3.40.50.2000">
    <property type="entry name" value="Glycogen Phosphorylase B"/>
    <property type="match status" value="2"/>
</dbReference>
<sequence length="382" mass="43410">MKKSIAFVTGSRADYGIMRRYLELLNNDESIELSILTTGALLDDRFGHQVDLIYADGFNVAAEIELPIDTTSDLATIHTMSVAQDRFAEYFDNNKVDLLIILGDRYEMLSVAIAAAMKKIPILHVHGGEATFANYDEFIRHAITKMSLYHFTATEEYRRRVVQLGEDPSRVFYVGALGAENCLYIDENNVVEEIKALKSKSYFVVLFHPETLTNVDVAEQIQAVLDSCEKYNNYNYVFLGSNADTNSHIIRKMVKEYVDSHNNTFYYENLHTDGYHYLLKNSICLIGNSSSGIIEAPSLGIYTINIGDRQDGRVRGNSVIDVDCGFEKITEAMDKVIELHKTVKPINPYYKENSAELYYSTTKLLLNRLDVDVQKPKVFYDI</sequence>
<evidence type="ECO:0000259" key="1">
    <source>
        <dbReference type="Pfam" id="PF02350"/>
    </source>
</evidence>
<dbReference type="Proteomes" id="UP000225889">
    <property type="component" value="Unassembled WGS sequence"/>
</dbReference>
<protein>
    <submittedName>
        <fullName evidence="2">UDP-N-acetylglucosamine 2-epimerase (Hydrolyzing)</fullName>
    </submittedName>
</protein>
<feature type="domain" description="UDP-N-acetylglucosamine 2-epimerase" evidence="1">
    <location>
        <begin position="25"/>
        <end position="356"/>
    </location>
</feature>
<evidence type="ECO:0000313" key="2">
    <source>
        <dbReference type="EMBL" id="PHU34444.1"/>
    </source>
</evidence>
<proteinExistence type="predicted"/>
<dbReference type="EMBL" id="PDYF01000023">
    <property type="protein sequence ID" value="PHU34444.1"/>
    <property type="molecule type" value="Genomic_DNA"/>
</dbReference>
<reference evidence="2 3" key="1">
    <citation type="submission" date="2017-10" db="EMBL/GenBank/DDBJ databases">
        <title>Resolving the taxonomy of Roseburia spp., Eubacterium rectale and Agathobacter spp. through phylogenomic analysis.</title>
        <authorList>
            <person name="Sheridan P.O."/>
            <person name="Walker A.W."/>
            <person name="Duncan S.H."/>
            <person name="Scott K.P."/>
            <person name="Toole P.W.O."/>
            <person name="Luis P."/>
            <person name="Flint H.J."/>
        </authorList>
    </citation>
    <scope>NUCLEOTIDE SEQUENCE [LARGE SCALE GENOMIC DNA]</scope>
    <source>
        <strain evidence="2 3">JK626</strain>
    </source>
</reference>
<evidence type="ECO:0000313" key="3">
    <source>
        <dbReference type="Proteomes" id="UP000225889"/>
    </source>
</evidence>
<dbReference type="CDD" id="cd03786">
    <property type="entry name" value="GTB_UDP-GlcNAc_2-Epimerase"/>
    <property type="match status" value="1"/>
</dbReference>
<dbReference type="InterPro" id="IPR020004">
    <property type="entry name" value="UDP-GlcNAc_Epase"/>
</dbReference>
<dbReference type="GO" id="GO:0006047">
    <property type="term" value="P:UDP-N-acetylglucosamine metabolic process"/>
    <property type="evidence" value="ECO:0007669"/>
    <property type="project" value="InterPro"/>
</dbReference>
<gene>
    <name evidence="2" type="primary">neuC</name>
    <name evidence="2" type="ORF">CSX01_10030</name>
</gene>
<organism evidence="2 3">
    <name type="scientific">Pseudobutyrivibrio ruminis</name>
    <dbReference type="NCBI Taxonomy" id="46206"/>
    <lineage>
        <taxon>Bacteria</taxon>
        <taxon>Bacillati</taxon>
        <taxon>Bacillota</taxon>
        <taxon>Clostridia</taxon>
        <taxon>Lachnospirales</taxon>
        <taxon>Lachnospiraceae</taxon>
        <taxon>Pseudobutyrivibrio</taxon>
    </lineage>
</organism>
<reference evidence="2 3" key="2">
    <citation type="submission" date="2017-10" db="EMBL/GenBank/DDBJ databases">
        <authorList>
            <person name="Banno H."/>
            <person name="Chua N.-H."/>
        </authorList>
    </citation>
    <scope>NUCLEOTIDE SEQUENCE [LARGE SCALE GENOMIC DNA]</scope>
    <source>
        <strain evidence="2 3">JK626</strain>
    </source>
</reference>
<dbReference type="SUPFAM" id="SSF53756">
    <property type="entry name" value="UDP-Glycosyltransferase/glycogen phosphorylase"/>
    <property type="match status" value="1"/>
</dbReference>
<dbReference type="GO" id="GO:0004553">
    <property type="term" value="F:hydrolase activity, hydrolyzing O-glycosyl compounds"/>
    <property type="evidence" value="ECO:0007669"/>
    <property type="project" value="InterPro"/>
</dbReference>
<dbReference type="RefSeq" id="WP_099392279.1">
    <property type="nucleotide sequence ID" value="NZ_PDYF01000023.1"/>
</dbReference>
<dbReference type="PANTHER" id="PTHR43174:SF3">
    <property type="entry name" value="UDP-N-ACETYLGLUCOSAMINE 2-EPIMERASE"/>
    <property type="match status" value="1"/>
</dbReference>
<accession>A0A2G3DTY3</accession>
<comment type="caution">
    <text evidence="2">The sequence shown here is derived from an EMBL/GenBank/DDBJ whole genome shotgun (WGS) entry which is preliminary data.</text>
</comment>
<dbReference type="AlphaFoldDB" id="A0A2G3DTY3"/>
<dbReference type="PANTHER" id="PTHR43174">
    <property type="entry name" value="UDP-N-ACETYLGLUCOSAMINE 2-EPIMERASE"/>
    <property type="match status" value="1"/>
</dbReference>
<dbReference type="InterPro" id="IPR029767">
    <property type="entry name" value="WecB-like"/>
</dbReference>
<dbReference type="NCBIfam" id="TIGR03568">
    <property type="entry name" value="NeuC_NnaA"/>
    <property type="match status" value="1"/>
</dbReference>
<dbReference type="Pfam" id="PF02350">
    <property type="entry name" value="Epimerase_2"/>
    <property type="match status" value="1"/>
</dbReference>